<sequence>MFRAKTVMVIGAGASVEVGLPMGPELLRSIVQLTDIKFNFNRQSFGDHLIIEALRIHLNEGASVVKLNAHIKAGWRLAKSATQAMSIDNVIDALENSEVELIGKLGIVRAIWRAEAASLFFRVPEGVNEGLNLSKFNDNWYGSLTKLLTENVKLSEIEGIFDNFQIINFNYDRCLEHYLPFSLAGYYGVELAWIRELMQRLVVHRPYGVAGKLPWQVGVGPSADFGGGSAQCLSDVAQQVRTFTERVEEGEQLAAMKASIANADRVIFLGFAFHRQNVELLATKMQDHAEILATCFRISESDKSVIEEELEKAFQHEFSLDDKRITLTNATCAQLFQEYWRTMTAVRGEHEPYANSMQNIRSFQMPVFGQIFGKRR</sequence>
<gene>
    <name evidence="1" type="ORF">FG486_09845</name>
</gene>
<dbReference type="RefSeq" id="WP_181267385.1">
    <property type="nucleotide sequence ID" value="NZ_BAAAGB010000001.1"/>
</dbReference>
<dbReference type="AlphaFoldDB" id="A0A7V8RDX6"/>
<dbReference type="EMBL" id="VDES01000002">
    <property type="protein sequence ID" value="MBA1374643.1"/>
    <property type="molecule type" value="Genomic_DNA"/>
</dbReference>
<protein>
    <recommendedName>
        <fullName evidence="3">SIR2-like domain-containing protein</fullName>
    </recommendedName>
</protein>
<proteinExistence type="predicted"/>
<evidence type="ECO:0000313" key="2">
    <source>
        <dbReference type="Proteomes" id="UP000589292"/>
    </source>
</evidence>
<dbReference type="Proteomes" id="UP000589292">
    <property type="component" value="Unassembled WGS sequence"/>
</dbReference>
<name>A0A7V8RDX6_9SPHN</name>
<evidence type="ECO:0000313" key="1">
    <source>
        <dbReference type="EMBL" id="MBA1374643.1"/>
    </source>
</evidence>
<reference evidence="1 2" key="1">
    <citation type="journal article" date="1994" name="Int. J. Syst. Bacteriol.">
        <title>Phylogenetic positions of novel aerobic, bacteriochlorophyll a-containing bacteria and description of Roseococcus thiosulfatophilus gen. nov., sp. nov., Erythromicrobium ramosum gen. nov., sp. nov., and Erythrobacter litoralis sp. nov.</title>
        <authorList>
            <person name="Yurkov V."/>
            <person name="Stackebrandt E."/>
            <person name="Holmes A."/>
            <person name="Fuerst J.A."/>
            <person name="Hugenholtz P."/>
            <person name="Golecki J."/>
            <person name="Gad'on N."/>
            <person name="Gorlenko V.M."/>
            <person name="Kompantseva E.I."/>
            <person name="Drews G."/>
        </authorList>
    </citation>
    <scope>NUCLEOTIDE SEQUENCE [LARGE SCALE GENOMIC DNA]</scope>
    <source>
        <strain evidence="1 2">KR-99</strain>
    </source>
</reference>
<comment type="caution">
    <text evidence="1">The sequence shown here is derived from an EMBL/GenBank/DDBJ whole genome shotgun (WGS) entry which is preliminary data.</text>
</comment>
<accession>A0A7V8RDX6</accession>
<evidence type="ECO:0008006" key="3">
    <source>
        <dbReference type="Google" id="ProtNLM"/>
    </source>
</evidence>
<keyword evidence="2" id="KW-1185">Reference proteome</keyword>
<organism evidence="1 2">
    <name type="scientific">Sphingomonas ursincola</name>
    <dbReference type="NCBI Taxonomy" id="56361"/>
    <lineage>
        <taxon>Bacteria</taxon>
        <taxon>Pseudomonadati</taxon>
        <taxon>Pseudomonadota</taxon>
        <taxon>Alphaproteobacteria</taxon>
        <taxon>Sphingomonadales</taxon>
        <taxon>Sphingomonadaceae</taxon>
        <taxon>Sphingomonas</taxon>
    </lineage>
</organism>